<evidence type="ECO:0000313" key="3">
    <source>
        <dbReference type="Proteomes" id="UP000308014"/>
    </source>
</evidence>
<sequence>MLEEQAKNHEAILEEEDIKNKELFSQMTKLKQNIAASSRLDNQITDERFRETMSYTFVAIKDCFWVILRKSPFSKWLYSFRGSWLTPSTTDIEVKLAEYREDLDKLLPNHQYNTKEDRLHVCISIVASLLVEIINFGSVFGWPFNDRLEAATRLWHLMPEPRDSKFQKKIKQWLSLTRDILTDSDQESMKDAEQFVLEDALSELQRRLEGLTDMKVTKSILDELSDAISPFLQVFCMLAYQRCEYTLEMIPAATEGQYGCFDPAEMEGMLGEKTGVIKASLFPLLCRLEMSGQDDVRNAKDCSKGTLSRTVIYKAKVAVAPQAPDTENDTDRETNFEETTGSVQASVTETMNFPEELQRDVLERMRQADVEMSVSVDEPMKTGLVDVDTATIVDAPVKEDITVVSGEVTAEIEVEVEVETESESGRVEGKVEESKVEGVEIKVEESEPERVEIKVEETEYEKIIQDSFDEEDETEGMDLST</sequence>
<accession>A0A4S8V0S0</accession>
<protein>
    <submittedName>
        <fullName evidence="2">Uncharacterized protein</fullName>
    </submittedName>
</protein>
<evidence type="ECO:0000256" key="1">
    <source>
        <dbReference type="SAM" id="MobiDB-lite"/>
    </source>
</evidence>
<evidence type="ECO:0000313" key="2">
    <source>
        <dbReference type="EMBL" id="THW04591.1"/>
    </source>
</evidence>
<feature type="region of interest" description="Disordered" evidence="1">
    <location>
        <begin position="322"/>
        <end position="342"/>
    </location>
</feature>
<dbReference type="AlphaFoldDB" id="A0A4S8V0S0"/>
<dbReference type="Proteomes" id="UP000308014">
    <property type="component" value="Unassembled WGS sequence"/>
</dbReference>
<reference evidence="2 3" key="1">
    <citation type="submission" date="2018-10" db="EMBL/GenBank/DDBJ databases">
        <title>Fifty Aureobasidium pullulans genomes reveal a recombining polyextremotolerant generalist.</title>
        <authorList>
            <person name="Gostincar C."/>
            <person name="Turk M."/>
            <person name="Zajc J."/>
            <person name="Gunde-Cimerman N."/>
        </authorList>
    </citation>
    <scope>NUCLEOTIDE SEQUENCE [LARGE SCALE GENOMIC DNA]</scope>
    <source>
        <strain evidence="2 3">EXF-11318</strain>
    </source>
</reference>
<gene>
    <name evidence="2" type="ORF">D6D24_10502</name>
</gene>
<dbReference type="EMBL" id="QZAJ01000957">
    <property type="protein sequence ID" value="THW04591.1"/>
    <property type="molecule type" value="Genomic_DNA"/>
</dbReference>
<comment type="caution">
    <text evidence="2">The sequence shown here is derived from an EMBL/GenBank/DDBJ whole genome shotgun (WGS) entry which is preliminary data.</text>
</comment>
<name>A0A4S8V0S0_AURPU</name>
<proteinExistence type="predicted"/>
<organism evidence="2 3">
    <name type="scientific">Aureobasidium pullulans</name>
    <name type="common">Black yeast</name>
    <name type="synonym">Pullularia pullulans</name>
    <dbReference type="NCBI Taxonomy" id="5580"/>
    <lineage>
        <taxon>Eukaryota</taxon>
        <taxon>Fungi</taxon>
        <taxon>Dikarya</taxon>
        <taxon>Ascomycota</taxon>
        <taxon>Pezizomycotina</taxon>
        <taxon>Dothideomycetes</taxon>
        <taxon>Dothideomycetidae</taxon>
        <taxon>Dothideales</taxon>
        <taxon>Saccotheciaceae</taxon>
        <taxon>Aureobasidium</taxon>
    </lineage>
</organism>